<evidence type="ECO:0000313" key="3">
    <source>
        <dbReference type="EMBL" id="CAG7620519.1"/>
    </source>
</evidence>
<dbReference type="EMBL" id="CAJVAS010000008">
    <property type="protein sequence ID" value="CAG7620519.1"/>
    <property type="molecule type" value="Genomic_DNA"/>
</dbReference>
<keyword evidence="2" id="KW-0812">Transmembrane</keyword>
<evidence type="ECO:0000256" key="1">
    <source>
        <dbReference type="SAM" id="Coils"/>
    </source>
</evidence>
<evidence type="ECO:0000256" key="2">
    <source>
        <dbReference type="SAM" id="Phobius"/>
    </source>
</evidence>
<sequence>MNSRENLRGSAGRLMSKTARAAVVTLCAFLLLLQSVSTAEAGFVDRVKNIYQLPEQMDEIQKKYDAAKLQLELQNEKLSESIRQSKETEEKLVAQNQQLQAQKDELQQRLQAMEQQARDKEARTRKLTMLAVTAALLVVGYFVTGRFIRWMVWRRARENLRS</sequence>
<evidence type="ECO:0000313" key="4">
    <source>
        <dbReference type="Proteomes" id="UP000693672"/>
    </source>
</evidence>
<keyword evidence="2" id="KW-0472">Membrane</keyword>
<comment type="caution">
    <text evidence="3">The sequence shown here is derived from an EMBL/GenBank/DDBJ whole genome shotgun (WGS) entry which is preliminary data.</text>
</comment>
<proteinExistence type="predicted"/>
<feature type="transmembrane region" description="Helical" evidence="2">
    <location>
        <begin position="127"/>
        <end position="148"/>
    </location>
</feature>
<protein>
    <submittedName>
        <fullName evidence="3">Uncharacterized protein</fullName>
    </submittedName>
</protein>
<dbReference type="Proteomes" id="UP000693672">
    <property type="component" value="Unassembled WGS sequence"/>
</dbReference>
<feature type="coiled-coil region" evidence="1">
    <location>
        <begin position="57"/>
        <end position="130"/>
    </location>
</feature>
<keyword evidence="2" id="KW-1133">Transmembrane helix</keyword>
<keyword evidence="4" id="KW-1185">Reference proteome</keyword>
<name>A0A916K1G6_9BACL</name>
<dbReference type="AlphaFoldDB" id="A0A916K1G6"/>
<reference evidence="3" key="1">
    <citation type="submission" date="2021-06" db="EMBL/GenBank/DDBJ databases">
        <authorList>
            <person name="Criscuolo A."/>
        </authorList>
    </citation>
    <scope>NUCLEOTIDE SEQUENCE</scope>
    <source>
        <strain evidence="3">CIP111600</strain>
    </source>
</reference>
<accession>A0A916K1G6</accession>
<gene>
    <name evidence="3" type="ORF">PAESOLCIP111_02279</name>
</gene>
<organism evidence="3 4">
    <name type="scientific">Paenibacillus solanacearum</name>
    <dbReference type="NCBI Taxonomy" id="2048548"/>
    <lineage>
        <taxon>Bacteria</taxon>
        <taxon>Bacillati</taxon>
        <taxon>Bacillota</taxon>
        <taxon>Bacilli</taxon>
        <taxon>Bacillales</taxon>
        <taxon>Paenibacillaceae</taxon>
        <taxon>Paenibacillus</taxon>
    </lineage>
</organism>
<keyword evidence="1" id="KW-0175">Coiled coil</keyword>